<evidence type="ECO:0000256" key="21">
    <source>
        <dbReference type="ARBA" id="ARBA00070616"/>
    </source>
</evidence>
<keyword evidence="5" id="KW-0600">Photoreceptor protein</keyword>
<dbReference type="InterPro" id="IPR035965">
    <property type="entry name" value="PAS-like_dom_sf"/>
</dbReference>
<keyword evidence="14" id="KW-0418">Kinase</keyword>
<feature type="domain" description="PAC" evidence="25">
    <location>
        <begin position="357"/>
        <end position="409"/>
    </location>
</feature>
<dbReference type="RefSeq" id="WP_162173108.1">
    <property type="nucleotide sequence ID" value="NZ_JAEMUK010000003.1"/>
</dbReference>
<dbReference type="InterPro" id="IPR011006">
    <property type="entry name" value="CheY-like_superfamily"/>
</dbReference>
<organism evidence="26 27">
    <name type="scientific">Rhodomicrobium udaipurense</name>
    <dbReference type="NCBI Taxonomy" id="1202716"/>
    <lineage>
        <taxon>Bacteria</taxon>
        <taxon>Pseudomonadati</taxon>
        <taxon>Pseudomonadota</taxon>
        <taxon>Alphaproteobacteria</taxon>
        <taxon>Hyphomicrobiales</taxon>
        <taxon>Hyphomicrobiaceae</taxon>
        <taxon>Rhodomicrobium</taxon>
    </lineage>
</organism>
<evidence type="ECO:0000256" key="1">
    <source>
        <dbReference type="ARBA" id="ARBA00000085"/>
    </source>
</evidence>
<evidence type="ECO:0000256" key="19">
    <source>
        <dbReference type="ARBA" id="ARBA00023170"/>
    </source>
</evidence>
<dbReference type="GO" id="GO:0009881">
    <property type="term" value="F:photoreceptor activity"/>
    <property type="evidence" value="ECO:0007669"/>
    <property type="project" value="UniProtKB-KW"/>
</dbReference>
<feature type="domain" description="PAS" evidence="24">
    <location>
        <begin position="144"/>
        <end position="202"/>
    </location>
</feature>
<reference evidence="26 27" key="1">
    <citation type="submission" date="2020-12" db="EMBL/GenBank/DDBJ databases">
        <title>Revised draft genomes of Rhodomicrobium vannielii ATCC 17100 and Rhodomicrobium udaipurense JA643.</title>
        <authorList>
            <person name="Conners E.M."/>
            <person name="Davenport E.J."/>
            <person name="Bose A."/>
        </authorList>
    </citation>
    <scope>NUCLEOTIDE SEQUENCE [LARGE SCALE GENOMIC DNA]</scope>
    <source>
        <strain evidence="26 27">JA643</strain>
    </source>
</reference>
<evidence type="ECO:0000256" key="3">
    <source>
        <dbReference type="ARBA" id="ARBA00012438"/>
    </source>
</evidence>
<keyword evidence="17" id="KW-0408">Iron</keyword>
<dbReference type="InterPro" id="IPR013767">
    <property type="entry name" value="PAS_fold"/>
</dbReference>
<keyword evidence="27" id="KW-1185">Reference proteome</keyword>
<keyword evidence="19" id="KW-0675">Receptor</keyword>
<evidence type="ECO:0000256" key="13">
    <source>
        <dbReference type="ARBA" id="ARBA00022741"/>
    </source>
</evidence>
<keyword evidence="13" id="KW-0547">Nucleotide-binding</keyword>
<dbReference type="PROSITE" id="PS50110">
    <property type="entry name" value="RESPONSE_REGULATORY"/>
    <property type="match status" value="1"/>
</dbReference>
<dbReference type="SUPFAM" id="SSF55781">
    <property type="entry name" value="GAF domain-like"/>
    <property type="match status" value="1"/>
</dbReference>
<dbReference type="Pfam" id="PF08447">
    <property type="entry name" value="PAS_3"/>
    <property type="match status" value="1"/>
</dbReference>
<dbReference type="SUPFAM" id="SSF52172">
    <property type="entry name" value="CheY-like"/>
    <property type="match status" value="1"/>
</dbReference>
<feature type="domain" description="PAC" evidence="25">
    <location>
        <begin position="668"/>
        <end position="718"/>
    </location>
</feature>
<dbReference type="SUPFAM" id="SSF55785">
    <property type="entry name" value="PYP-like sensor domain (PAS domain)"/>
    <property type="match status" value="4"/>
</dbReference>
<evidence type="ECO:0000256" key="20">
    <source>
        <dbReference type="ARBA" id="ARBA00059827"/>
    </source>
</evidence>
<evidence type="ECO:0000256" key="17">
    <source>
        <dbReference type="ARBA" id="ARBA00023004"/>
    </source>
</evidence>
<dbReference type="SMART" id="SM00911">
    <property type="entry name" value="HWE_HK"/>
    <property type="match status" value="1"/>
</dbReference>
<dbReference type="InterPro" id="IPR011102">
    <property type="entry name" value="Sig_transdc_His_kinase_HWE"/>
</dbReference>
<keyword evidence="8" id="KW-0479">Metal-binding</keyword>
<keyword evidence="9" id="KW-0285">Flavoprotein</keyword>
<dbReference type="GO" id="GO:0000160">
    <property type="term" value="P:phosphorelay signal transduction system"/>
    <property type="evidence" value="ECO:0007669"/>
    <property type="project" value="InterPro"/>
</dbReference>
<dbReference type="SMART" id="SM00091">
    <property type="entry name" value="PAS"/>
    <property type="match status" value="3"/>
</dbReference>
<feature type="domain" description="Response regulatory" evidence="23">
    <location>
        <begin position="935"/>
        <end position="1045"/>
    </location>
</feature>
<keyword evidence="11" id="KW-0808">Transferase</keyword>
<dbReference type="EC" id="2.7.13.3" evidence="3"/>
<evidence type="ECO:0000256" key="2">
    <source>
        <dbReference type="ARBA" id="ARBA00001971"/>
    </source>
</evidence>
<dbReference type="SMART" id="SM00065">
    <property type="entry name" value="GAF"/>
    <property type="match status" value="1"/>
</dbReference>
<evidence type="ECO:0000256" key="16">
    <source>
        <dbReference type="ARBA" id="ARBA00022991"/>
    </source>
</evidence>
<evidence type="ECO:0000256" key="6">
    <source>
        <dbReference type="ARBA" id="ARBA00022553"/>
    </source>
</evidence>
<dbReference type="GO" id="GO:0006355">
    <property type="term" value="P:regulation of DNA-templated transcription"/>
    <property type="evidence" value="ECO:0007669"/>
    <property type="project" value="InterPro"/>
</dbReference>
<name>A0A8I1GAR7_9HYPH</name>
<dbReference type="PROSITE" id="PS50113">
    <property type="entry name" value="PAC"/>
    <property type="match status" value="4"/>
</dbReference>
<dbReference type="EMBL" id="JAEMUK010000003">
    <property type="protein sequence ID" value="MBJ7542265.1"/>
    <property type="molecule type" value="Genomic_DNA"/>
</dbReference>
<dbReference type="GO" id="GO:0004673">
    <property type="term" value="F:protein histidine kinase activity"/>
    <property type="evidence" value="ECO:0007669"/>
    <property type="project" value="UniProtKB-EC"/>
</dbReference>
<dbReference type="SMART" id="SM00086">
    <property type="entry name" value="PAC"/>
    <property type="match status" value="4"/>
</dbReference>
<dbReference type="InterPro" id="IPR029016">
    <property type="entry name" value="GAF-like_dom_sf"/>
</dbReference>
<keyword evidence="16" id="KW-0157">Chromophore</keyword>
<evidence type="ECO:0000313" key="27">
    <source>
        <dbReference type="Proteomes" id="UP000623250"/>
    </source>
</evidence>
<keyword evidence="18" id="KW-0843">Virulence</keyword>
<dbReference type="PANTHER" id="PTHR41523">
    <property type="entry name" value="TWO-COMPONENT SYSTEM SENSOR PROTEIN"/>
    <property type="match status" value="1"/>
</dbReference>
<evidence type="ECO:0000256" key="8">
    <source>
        <dbReference type="ARBA" id="ARBA00022617"/>
    </source>
</evidence>
<dbReference type="InterPro" id="IPR000700">
    <property type="entry name" value="PAS-assoc_C"/>
</dbReference>
<feature type="domain" description="PAS" evidence="24">
    <location>
        <begin position="591"/>
        <end position="661"/>
    </location>
</feature>
<evidence type="ECO:0000256" key="11">
    <source>
        <dbReference type="ARBA" id="ARBA00022679"/>
    </source>
</evidence>
<dbReference type="PROSITE" id="PS50112">
    <property type="entry name" value="PAS"/>
    <property type="match status" value="2"/>
</dbReference>
<evidence type="ECO:0000259" key="24">
    <source>
        <dbReference type="PROSITE" id="PS50112"/>
    </source>
</evidence>
<comment type="catalytic activity">
    <reaction evidence="1">
        <text>ATP + protein L-histidine = ADP + protein N-phospho-L-histidine.</text>
        <dbReference type="EC" id="2.7.13.3"/>
    </reaction>
</comment>
<evidence type="ECO:0000256" key="15">
    <source>
        <dbReference type="ARBA" id="ARBA00022840"/>
    </source>
</evidence>
<gene>
    <name evidence="26" type="ORF">JDN41_01675</name>
</gene>
<evidence type="ECO:0000256" key="14">
    <source>
        <dbReference type="ARBA" id="ARBA00022777"/>
    </source>
</evidence>
<comment type="function">
    <text evidence="20">Putative oxygen sensor; modulates the activity of FixJ, a transcriptional activator of nitrogen fixation fixK gene. FixL probably acts as a kinase that phosphorylates FixJ.</text>
</comment>
<dbReference type="InterPro" id="IPR000014">
    <property type="entry name" value="PAS"/>
</dbReference>
<dbReference type="Gene3D" id="2.10.70.100">
    <property type="match status" value="1"/>
</dbReference>
<dbReference type="CDD" id="cd00130">
    <property type="entry name" value="PAS"/>
    <property type="match status" value="2"/>
</dbReference>
<comment type="caution">
    <text evidence="26">The sequence shown here is derived from an EMBL/GenBank/DDBJ whole genome shotgun (WGS) entry which is preliminary data.</text>
</comment>
<keyword evidence="6 22" id="KW-0597">Phosphoprotein</keyword>
<feature type="domain" description="PAC" evidence="25">
    <location>
        <begin position="218"/>
        <end position="271"/>
    </location>
</feature>
<dbReference type="InterPro" id="IPR001789">
    <property type="entry name" value="Sig_transdc_resp-reg_receiver"/>
</dbReference>
<dbReference type="Gene3D" id="3.30.450.20">
    <property type="entry name" value="PAS domain"/>
    <property type="match status" value="4"/>
</dbReference>
<evidence type="ECO:0000256" key="5">
    <source>
        <dbReference type="ARBA" id="ARBA00022543"/>
    </source>
</evidence>
<dbReference type="InterPro" id="IPR013655">
    <property type="entry name" value="PAS_fold_3"/>
</dbReference>
<evidence type="ECO:0000259" key="25">
    <source>
        <dbReference type="PROSITE" id="PS50113"/>
    </source>
</evidence>
<dbReference type="Proteomes" id="UP000623250">
    <property type="component" value="Unassembled WGS sequence"/>
</dbReference>
<dbReference type="AlphaFoldDB" id="A0A8I1GAR7"/>
<evidence type="ECO:0000256" key="22">
    <source>
        <dbReference type="PROSITE-ProRule" id="PRU00169"/>
    </source>
</evidence>
<feature type="domain" description="PAC" evidence="25">
    <location>
        <begin position="88"/>
        <end position="143"/>
    </location>
</feature>
<evidence type="ECO:0000256" key="4">
    <source>
        <dbReference type="ARBA" id="ARBA00021740"/>
    </source>
</evidence>
<dbReference type="Gene3D" id="3.30.450.40">
    <property type="match status" value="1"/>
</dbReference>
<dbReference type="Pfam" id="PF13426">
    <property type="entry name" value="PAS_9"/>
    <property type="match status" value="1"/>
</dbReference>
<evidence type="ECO:0000313" key="26">
    <source>
        <dbReference type="EMBL" id="MBJ7542265.1"/>
    </source>
</evidence>
<dbReference type="SMART" id="SM00448">
    <property type="entry name" value="REC"/>
    <property type="match status" value="1"/>
</dbReference>
<feature type="modified residue" description="4-aspartylphosphate" evidence="22">
    <location>
        <position position="985"/>
    </location>
</feature>
<dbReference type="Pfam" id="PF00989">
    <property type="entry name" value="PAS"/>
    <property type="match status" value="2"/>
</dbReference>
<accession>A0A8I1GAR7</accession>
<keyword evidence="7" id="KW-0716">Sensory transduction</keyword>
<evidence type="ECO:0000256" key="7">
    <source>
        <dbReference type="ARBA" id="ARBA00022606"/>
    </source>
</evidence>
<dbReference type="GO" id="GO:0005524">
    <property type="term" value="F:ATP binding"/>
    <property type="evidence" value="ECO:0007669"/>
    <property type="project" value="UniProtKB-KW"/>
</dbReference>
<evidence type="ECO:0000256" key="10">
    <source>
        <dbReference type="ARBA" id="ARBA00022643"/>
    </source>
</evidence>
<dbReference type="Pfam" id="PF13185">
    <property type="entry name" value="GAF_2"/>
    <property type="match status" value="1"/>
</dbReference>
<dbReference type="InterPro" id="IPR001610">
    <property type="entry name" value="PAC"/>
</dbReference>
<proteinExistence type="predicted"/>
<dbReference type="Gene3D" id="3.40.50.2300">
    <property type="match status" value="1"/>
</dbReference>
<evidence type="ECO:0000259" key="23">
    <source>
        <dbReference type="PROSITE" id="PS50110"/>
    </source>
</evidence>
<keyword evidence="10" id="KW-0288">FMN</keyword>
<sequence length="1054" mass="117030">MSDKRTGLSALEGALHCFELASEAAGFGIYEYDIANENVRWSGYMRRLLGIAEESKACMDSVLPCIHPDDRERIHRAAKAIVRTVGRYHNEFRIVRPDGEIRWILDRGQSLGPVNPATGKVALSIGTLIDVTEQRQAEIDRAVWEGRFRSIYKYSLAGIAITGPDGHFLECNRAYSSLVGYSESELREKHFSELFHPDEYDEHLELGRAMQAGEISFIDVEGRYLHKSGRPVWTRKIVSLLPDEVGGGARLAMVLATDITKRKQAEEALRESEKRERLRRQDLEAVLEAVPAAVIFGEDRACSRLSLNRMAEDILGLPRQVEVAGFPKLVRVSKNGRLVEEGESPLHRAAETGRPVLGEDMEIHYPDGRSRFIHGNALPLFDEKGGVRGAVGAFFDCTQWKHTEKALRDSEATLARDAAALRRLNDASSRLWRARDLASGLDEVLGAAIELLGADRGGIHIYDAEHGVIRLAAVRGFDRSIVAAFEETRIDDYPVLAEAIRKSETLIIKDISNDPRFVDPQYPQVAEALGFRAAQFSPLVSRDGTVLGVLSTHFSQPHDLSEQDLQRLALFVRQATDFLERCRADEVHRESEERLRAIVDTAVDAIIVIDDAGLIQSINPSGERIFGYSQEELAGQNIAMLMPEQNLALHNNYIANYLKTGKAMLMGSGRELMHRRKNGTIFTADTAIAEWHLAGRRYFTGTIRDITERKRHEEEVQLLLREVNHRSKNLLALVQAIARQTVSTNPEDFLERFEERVRALAAAQDLLVKSEWKGVVLTELIRSQLAHFRDAIGERISLDGPPLFISAPAAQTLAMALHELATNAGKYGALSSSEGTIHVSWSVGWNASEEADSFEMEWREAHGPTVNTRAREGFGSTVLGPMTEMSLDAQVQFDFEPTGVIWRLQCPLKNMVEGRSPTSVPAKPPAGGPQSGRRCVIVVEDEALVALEIVHSLREARFEVLGPARSVAQAFEILKKSRCSAAVLDINLGSETSEAVALELNRRGIPFVIVSGYSLDQLPRAFEGVPALVKPVRPDLLKKELNRLMGDDSCCPAI</sequence>
<dbReference type="PANTHER" id="PTHR41523:SF8">
    <property type="entry name" value="ETHYLENE RESPONSE SENSOR PROTEIN"/>
    <property type="match status" value="1"/>
</dbReference>
<keyword evidence="12" id="KW-0677">Repeat</keyword>
<evidence type="ECO:0000256" key="9">
    <source>
        <dbReference type="ARBA" id="ARBA00022630"/>
    </source>
</evidence>
<evidence type="ECO:0000256" key="12">
    <source>
        <dbReference type="ARBA" id="ARBA00022737"/>
    </source>
</evidence>
<dbReference type="Pfam" id="PF07536">
    <property type="entry name" value="HWE_HK"/>
    <property type="match status" value="1"/>
</dbReference>
<dbReference type="InterPro" id="IPR003018">
    <property type="entry name" value="GAF"/>
</dbReference>
<evidence type="ECO:0000256" key="18">
    <source>
        <dbReference type="ARBA" id="ARBA00023026"/>
    </source>
</evidence>
<comment type="cofactor">
    <cofactor evidence="2">
        <name>heme</name>
        <dbReference type="ChEBI" id="CHEBI:30413"/>
    </cofactor>
</comment>
<keyword evidence="8" id="KW-0349">Heme</keyword>
<protein>
    <recommendedName>
        <fullName evidence="4">Blue-light-activated histidine kinase</fullName>
        <ecNumber evidence="3">2.7.13.3</ecNumber>
    </recommendedName>
    <alternativeName>
        <fullName evidence="21">Sensor protein FixL</fullName>
    </alternativeName>
</protein>
<keyword evidence="15" id="KW-0067">ATP-binding</keyword>
<dbReference type="FunFam" id="3.30.450.20:FF:000060">
    <property type="entry name" value="Sensor protein FixL"/>
    <property type="match status" value="1"/>
</dbReference>
<dbReference type="NCBIfam" id="TIGR00229">
    <property type="entry name" value="sensory_box"/>
    <property type="match status" value="3"/>
</dbReference>